<dbReference type="AlphaFoldDB" id="X1IZE9"/>
<dbReference type="Pfam" id="PF01327">
    <property type="entry name" value="Pep_deformylase"/>
    <property type="match status" value="1"/>
</dbReference>
<dbReference type="PANTHER" id="PTHR10458:SF22">
    <property type="entry name" value="PEPTIDE DEFORMYLASE"/>
    <property type="match status" value="1"/>
</dbReference>
<dbReference type="EMBL" id="BARU01036026">
    <property type="protein sequence ID" value="GAH87082.1"/>
    <property type="molecule type" value="Genomic_DNA"/>
</dbReference>
<reference evidence="2" key="1">
    <citation type="journal article" date="2014" name="Front. Microbiol.">
        <title>High frequency of phylogenetically diverse reductive dehalogenase-homologous genes in deep subseafloor sedimentary metagenomes.</title>
        <authorList>
            <person name="Kawai M."/>
            <person name="Futagami T."/>
            <person name="Toyoda A."/>
            <person name="Takaki Y."/>
            <person name="Nishi S."/>
            <person name="Hori S."/>
            <person name="Arai W."/>
            <person name="Tsubouchi T."/>
            <person name="Morono Y."/>
            <person name="Uchiyama I."/>
            <person name="Ito T."/>
            <person name="Fujiyama A."/>
            <person name="Inagaki F."/>
            <person name="Takami H."/>
        </authorList>
    </citation>
    <scope>NUCLEOTIDE SEQUENCE</scope>
    <source>
        <strain evidence="2">Expedition CK06-06</strain>
    </source>
</reference>
<protein>
    <recommendedName>
        <fullName evidence="3">Peptide deformylase</fullName>
    </recommendedName>
</protein>
<name>X1IZE9_9ZZZZ</name>
<accession>X1IZE9</accession>
<gene>
    <name evidence="2" type="ORF">S03H2_56333</name>
</gene>
<dbReference type="InterPro" id="IPR023635">
    <property type="entry name" value="Peptide_deformylase"/>
</dbReference>
<comment type="caution">
    <text evidence="2">The sequence shown here is derived from an EMBL/GenBank/DDBJ whole genome shotgun (WGS) entry which is preliminary data.</text>
</comment>
<sequence length="80" mass="9284">KAHDLEGNEVMIEASGLLARTLQHEIDHLQGILFIDRCDKDTLAWMVPDEEDERGYRLDPTTMEEALGKFERLREREAES</sequence>
<dbReference type="InterPro" id="IPR036821">
    <property type="entry name" value="Peptide_deformylase_sf"/>
</dbReference>
<dbReference type="PANTHER" id="PTHR10458">
    <property type="entry name" value="PEPTIDE DEFORMYLASE"/>
    <property type="match status" value="1"/>
</dbReference>
<comment type="similarity">
    <text evidence="1">Belongs to the polypeptide deformylase family.</text>
</comment>
<proteinExistence type="inferred from homology"/>
<dbReference type="GO" id="GO:0042586">
    <property type="term" value="F:peptide deformylase activity"/>
    <property type="evidence" value="ECO:0007669"/>
    <property type="project" value="InterPro"/>
</dbReference>
<evidence type="ECO:0008006" key="3">
    <source>
        <dbReference type="Google" id="ProtNLM"/>
    </source>
</evidence>
<dbReference type="Gene3D" id="3.90.45.10">
    <property type="entry name" value="Peptide deformylase"/>
    <property type="match status" value="1"/>
</dbReference>
<feature type="non-terminal residue" evidence="2">
    <location>
        <position position="1"/>
    </location>
</feature>
<dbReference type="SUPFAM" id="SSF56420">
    <property type="entry name" value="Peptide deformylase"/>
    <property type="match status" value="1"/>
</dbReference>
<evidence type="ECO:0000313" key="2">
    <source>
        <dbReference type="EMBL" id="GAH87082.1"/>
    </source>
</evidence>
<evidence type="ECO:0000256" key="1">
    <source>
        <dbReference type="ARBA" id="ARBA00010759"/>
    </source>
</evidence>
<organism evidence="2">
    <name type="scientific">marine sediment metagenome</name>
    <dbReference type="NCBI Taxonomy" id="412755"/>
    <lineage>
        <taxon>unclassified sequences</taxon>
        <taxon>metagenomes</taxon>
        <taxon>ecological metagenomes</taxon>
    </lineage>
</organism>